<dbReference type="OrthoDB" id="5182385at2"/>
<reference evidence="2 3" key="1">
    <citation type="submission" date="2018-06" db="EMBL/GenBank/DDBJ databases">
        <title>Sphaerisporangium craniellae sp. nov., isolated from a marine sponge in the South China Sea.</title>
        <authorList>
            <person name="Li L."/>
        </authorList>
    </citation>
    <scope>NUCLEOTIDE SEQUENCE [LARGE SCALE GENOMIC DNA]</scope>
    <source>
        <strain evidence="2 3">LHW63015</strain>
    </source>
</reference>
<keyword evidence="1" id="KW-0472">Membrane</keyword>
<keyword evidence="3" id="KW-1185">Reference proteome</keyword>
<keyword evidence="1" id="KW-1133">Transmembrane helix</keyword>
<feature type="transmembrane region" description="Helical" evidence="1">
    <location>
        <begin position="192"/>
        <end position="210"/>
    </location>
</feature>
<evidence type="ECO:0000313" key="2">
    <source>
        <dbReference type="EMBL" id="RBQ20154.1"/>
    </source>
</evidence>
<accession>A0A366M3I9</accession>
<feature type="transmembrane region" description="Helical" evidence="1">
    <location>
        <begin position="62"/>
        <end position="81"/>
    </location>
</feature>
<sequence>MTAQGALVLDSTFRRVAAGSLLIVAPLLQTAAVVVDPGTWGDDREAVSFGDDPVLAQVQSVLYHWSWLLTAFAAFGLLHLVRRRAVALGHIAGAMTVVGYGSMSALLLTDPVSWWFGERYPAEEAERLAGEVLDLPGVVFGFTIPWLYLGIVGLPLLTVAVWRAGQAHWWVPALVAAGVLGSMLVPYGPATIPFWAMPAVALGSVGVRILRMGPADWAAFYPEAPGRTTPAS</sequence>
<evidence type="ECO:0008006" key="4">
    <source>
        <dbReference type="Google" id="ProtNLM"/>
    </source>
</evidence>
<keyword evidence="1" id="KW-0812">Transmembrane</keyword>
<protein>
    <recommendedName>
        <fullName evidence="4">DUF4386 family protein</fullName>
    </recommendedName>
</protein>
<gene>
    <name evidence="2" type="ORF">DP939_10055</name>
</gene>
<evidence type="ECO:0000313" key="3">
    <source>
        <dbReference type="Proteomes" id="UP000253303"/>
    </source>
</evidence>
<comment type="caution">
    <text evidence="2">The sequence shown here is derived from an EMBL/GenBank/DDBJ whole genome shotgun (WGS) entry which is preliminary data.</text>
</comment>
<name>A0A366M3I9_9ACTN</name>
<feature type="transmembrane region" description="Helical" evidence="1">
    <location>
        <begin position="88"/>
        <end position="108"/>
    </location>
</feature>
<dbReference type="Proteomes" id="UP000253303">
    <property type="component" value="Unassembled WGS sequence"/>
</dbReference>
<dbReference type="EMBL" id="QMEY01000003">
    <property type="protein sequence ID" value="RBQ20154.1"/>
    <property type="molecule type" value="Genomic_DNA"/>
</dbReference>
<dbReference type="AlphaFoldDB" id="A0A366M3I9"/>
<feature type="transmembrane region" description="Helical" evidence="1">
    <location>
        <begin position="169"/>
        <end position="186"/>
    </location>
</feature>
<evidence type="ECO:0000256" key="1">
    <source>
        <dbReference type="SAM" id="Phobius"/>
    </source>
</evidence>
<organism evidence="2 3">
    <name type="scientific">Spongiactinospora rosea</name>
    <dbReference type="NCBI Taxonomy" id="2248750"/>
    <lineage>
        <taxon>Bacteria</taxon>
        <taxon>Bacillati</taxon>
        <taxon>Actinomycetota</taxon>
        <taxon>Actinomycetes</taxon>
        <taxon>Streptosporangiales</taxon>
        <taxon>Streptosporangiaceae</taxon>
        <taxon>Spongiactinospora</taxon>
    </lineage>
</organism>
<feature type="transmembrane region" description="Helical" evidence="1">
    <location>
        <begin position="12"/>
        <end position="35"/>
    </location>
</feature>
<feature type="transmembrane region" description="Helical" evidence="1">
    <location>
        <begin position="138"/>
        <end position="162"/>
    </location>
</feature>
<proteinExistence type="predicted"/>